<comment type="caution">
    <text evidence="1">The sequence shown here is derived from an EMBL/GenBank/DDBJ whole genome shotgun (WGS) entry which is preliminary data.</text>
</comment>
<evidence type="ECO:0008006" key="3">
    <source>
        <dbReference type="Google" id="ProtNLM"/>
    </source>
</evidence>
<reference evidence="1 2" key="1">
    <citation type="submission" date="2020-02" db="EMBL/GenBank/DDBJ databases">
        <title>Balneolaceae bacterium YR4-1, complete genome.</title>
        <authorList>
            <person name="Li Y."/>
            <person name="Wu S."/>
        </authorList>
    </citation>
    <scope>NUCLEOTIDE SEQUENCE [LARGE SCALE GENOMIC DNA]</scope>
    <source>
        <strain evidence="1 2">YR4-1</strain>
    </source>
</reference>
<name>A0A6M1SUD1_9BACT</name>
<dbReference type="EMBL" id="JAALLT010000002">
    <property type="protein sequence ID" value="NGP76442.1"/>
    <property type="molecule type" value="Genomic_DNA"/>
</dbReference>
<proteinExistence type="predicted"/>
<keyword evidence="2" id="KW-1185">Reference proteome</keyword>
<organism evidence="1 2">
    <name type="scientific">Halalkalibaculum roseum</name>
    <dbReference type="NCBI Taxonomy" id="2709311"/>
    <lineage>
        <taxon>Bacteria</taxon>
        <taxon>Pseudomonadati</taxon>
        <taxon>Balneolota</taxon>
        <taxon>Balneolia</taxon>
        <taxon>Balneolales</taxon>
        <taxon>Balneolaceae</taxon>
        <taxon>Halalkalibaculum</taxon>
    </lineage>
</organism>
<dbReference type="Proteomes" id="UP000473278">
    <property type="component" value="Unassembled WGS sequence"/>
</dbReference>
<evidence type="ECO:0000313" key="2">
    <source>
        <dbReference type="Proteomes" id="UP000473278"/>
    </source>
</evidence>
<gene>
    <name evidence="1" type="ORF">G3570_07350</name>
</gene>
<dbReference type="AlphaFoldDB" id="A0A6M1SUD1"/>
<sequence length="414" mass="46549">MDNFNLKNFSIGWISLLIVAICTIMPQEVAGQESGKSYELLPAPDLWYNDVDGIRVGFRVKGQVPGSFDDGPHRLDLGLWLATWFPETPVSYFVSFTEPIASISDFGSEGNIQLFSSIRTGYHRHGLSFNKRWQTGFNEQNFKELSVSFSAEDRFESEYLLYPQLWQNDWLYMVGIQFSVQDQNKLGRYVADLSNSINTFGSEASFIRSRFQFQQLVDIGKGFSIRSRLFAGISSNKTANQYLFSHSFKPAIGWMDNGLTRAKGTIPTNWMEEGVFQVSGGANLRGYLNQDFEALNQGSAPIYTSMGAINLELDYPNPLDKAIGNIPVVGSVLKLRSYLFFDSGTSLGLTDFEEDRILSDAGLGFMFSLNIPDYLGKSRGIRIRYDLPLWLSNPGDENHIKFRNIIGIGAVFSL</sequence>
<accession>A0A6M1SUD1</accession>
<dbReference type="Gene3D" id="2.40.160.50">
    <property type="entry name" value="membrane protein fhac: a member of the omp85/tpsb transporter family"/>
    <property type="match status" value="1"/>
</dbReference>
<evidence type="ECO:0000313" key="1">
    <source>
        <dbReference type="EMBL" id="NGP76442.1"/>
    </source>
</evidence>
<protein>
    <recommendedName>
        <fullName evidence="3">Surface antigen</fullName>
    </recommendedName>
</protein>
<dbReference type="RefSeq" id="WP_165140795.1">
    <property type="nucleotide sequence ID" value="NZ_JAALLT010000002.1"/>
</dbReference>